<dbReference type="KEGG" id="eba:ebA958"/>
<dbReference type="AlphaFoldDB" id="Q5P7S9"/>
<keyword evidence="2" id="KW-1185">Reference proteome</keyword>
<gene>
    <name evidence="1" type="ORF">ebA958</name>
</gene>
<dbReference type="EMBL" id="CR555306">
    <property type="protein sequence ID" value="CAI06632.1"/>
    <property type="molecule type" value="Genomic_DNA"/>
</dbReference>
<evidence type="ECO:0000313" key="1">
    <source>
        <dbReference type="EMBL" id="CAI06632.1"/>
    </source>
</evidence>
<sequence length="184" mass="20338">MGARSKFAIEPAADFSNVDADRPCERAAFGDANDAAVHRRFDAAFDDQRIAIQDFRAFELDFGPDDEAAARSIARILGGLVGARKGGRSGCPSSHAARSDIAPHRGCLGRSVGTVDRPRRLGTCEIARPDTRSTRGLWIGSFREHWGFAEHDLSWSEFASDDQGRECKIQAMRIYSFIFIFLEI</sequence>
<protein>
    <submittedName>
        <fullName evidence="1">Uncharacterized protein</fullName>
    </submittedName>
</protein>
<dbReference type="STRING" id="76114.ebA958"/>
<name>Q5P7S9_AROAE</name>
<reference evidence="1 2" key="1">
    <citation type="journal article" date="2005" name="Arch. Microbiol.">
        <title>The genome sequence of an anaerobic aromatic-degrading denitrifying bacterium, strain EbN1.</title>
        <authorList>
            <person name="Rabus R."/>
            <person name="Kube M."/>
            <person name="Heider J."/>
            <person name="Beck A."/>
            <person name="Heitmann K."/>
            <person name="Widdel F."/>
            <person name="Reinhardt R."/>
        </authorList>
    </citation>
    <scope>NUCLEOTIDE SEQUENCE [LARGE SCALE GENOMIC DNA]</scope>
    <source>
        <strain evidence="1 2">EbN1</strain>
    </source>
</reference>
<dbReference type="Proteomes" id="UP000006552">
    <property type="component" value="Chromosome"/>
</dbReference>
<organism evidence="1 2">
    <name type="scientific">Aromatoleum aromaticum (strain DSM 19018 / LMG 30748 / EbN1)</name>
    <name type="common">Azoarcus sp. (strain EbN1)</name>
    <dbReference type="NCBI Taxonomy" id="76114"/>
    <lineage>
        <taxon>Bacteria</taxon>
        <taxon>Pseudomonadati</taxon>
        <taxon>Pseudomonadota</taxon>
        <taxon>Betaproteobacteria</taxon>
        <taxon>Rhodocyclales</taxon>
        <taxon>Rhodocyclaceae</taxon>
        <taxon>Aromatoleum</taxon>
    </lineage>
</organism>
<proteinExistence type="predicted"/>
<evidence type="ECO:0000313" key="2">
    <source>
        <dbReference type="Proteomes" id="UP000006552"/>
    </source>
</evidence>
<accession>Q5P7S9</accession>
<dbReference type="HOGENOM" id="CLU_1465361_0_0_4"/>